<evidence type="ECO:0000256" key="2">
    <source>
        <dbReference type="ARBA" id="ARBA00022691"/>
    </source>
</evidence>
<reference evidence="8" key="1">
    <citation type="journal article" date="2021" name="PeerJ">
        <title>Extensive microbial diversity within the chicken gut microbiome revealed by metagenomics and culture.</title>
        <authorList>
            <person name="Gilroy R."/>
            <person name="Ravi A."/>
            <person name="Getino M."/>
            <person name="Pursley I."/>
            <person name="Horton D.L."/>
            <person name="Alikhan N.F."/>
            <person name="Baker D."/>
            <person name="Gharbi K."/>
            <person name="Hall N."/>
            <person name="Watson M."/>
            <person name="Adriaenssens E.M."/>
            <person name="Foster-Nyarko E."/>
            <person name="Jarju S."/>
            <person name="Secka A."/>
            <person name="Antonio M."/>
            <person name="Oren A."/>
            <person name="Chaudhuri R.R."/>
            <person name="La Ragione R."/>
            <person name="Hildebrand F."/>
            <person name="Pallen M.J."/>
        </authorList>
    </citation>
    <scope>NUCLEOTIDE SEQUENCE</scope>
    <source>
        <strain evidence="8">CHK193-4272</strain>
    </source>
</reference>
<evidence type="ECO:0000256" key="4">
    <source>
        <dbReference type="ARBA" id="ARBA00023004"/>
    </source>
</evidence>
<evidence type="ECO:0000259" key="7">
    <source>
        <dbReference type="PROSITE" id="PS51918"/>
    </source>
</evidence>
<dbReference type="PANTHER" id="PTHR43409">
    <property type="entry name" value="ANAEROBIC MAGNESIUM-PROTOPORPHYRIN IX MONOMETHYL ESTER CYCLASE-RELATED"/>
    <property type="match status" value="1"/>
</dbReference>
<dbReference type="SFLD" id="SFLDG01123">
    <property type="entry name" value="methyltransferase_(Class_B)"/>
    <property type="match status" value="1"/>
</dbReference>
<dbReference type="Gene3D" id="3.40.50.280">
    <property type="entry name" value="Cobalamin-binding domain"/>
    <property type="match status" value="1"/>
</dbReference>
<dbReference type="Pfam" id="PF02310">
    <property type="entry name" value="B12-binding"/>
    <property type="match status" value="1"/>
</dbReference>
<evidence type="ECO:0000313" key="8">
    <source>
        <dbReference type="EMBL" id="HIV61735.1"/>
    </source>
</evidence>
<dbReference type="InterPro" id="IPR006638">
    <property type="entry name" value="Elp3/MiaA/NifB-like_rSAM"/>
</dbReference>
<organism evidence="8 9">
    <name type="scientific">Candidatus Butyricicoccus avistercoris</name>
    <dbReference type="NCBI Taxonomy" id="2838518"/>
    <lineage>
        <taxon>Bacteria</taxon>
        <taxon>Bacillati</taxon>
        <taxon>Bacillota</taxon>
        <taxon>Clostridia</taxon>
        <taxon>Eubacteriales</taxon>
        <taxon>Butyricicoccaceae</taxon>
        <taxon>Butyricicoccus</taxon>
    </lineage>
</organism>
<dbReference type="PANTHER" id="PTHR43409:SF16">
    <property type="entry name" value="SLR0320 PROTEIN"/>
    <property type="match status" value="1"/>
</dbReference>
<dbReference type="InterPro" id="IPR023404">
    <property type="entry name" value="rSAM_horseshoe"/>
</dbReference>
<dbReference type="InterPro" id="IPR058240">
    <property type="entry name" value="rSAM_sf"/>
</dbReference>
<feature type="domain" description="Radical SAM core" evidence="7">
    <location>
        <begin position="192"/>
        <end position="407"/>
    </location>
</feature>
<keyword evidence="4" id="KW-0408">Iron</keyword>
<reference evidence="8" key="2">
    <citation type="submission" date="2021-04" db="EMBL/GenBank/DDBJ databases">
        <authorList>
            <person name="Gilroy R."/>
        </authorList>
    </citation>
    <scope>NUCLEOTIDE SEQUENCE</scope>
    <source>
        <strain evidence="8">CHK193-4272</strain>
    </source>
</reference>
<dbReference type="Gene3D" id="3.80.30.20">
    <property type="entry name" value="tm_1862 like domain"/>
    <property type="match status" value="1"/>
</dbReference>
<dbReference type="GO" id="GO:0046872">
    <property type="term" value="F:metal ion binding"/>
    <property type="evidence" value="ECO:0007669"/>
    <property type="project" value="UniProtKB-KW"/>
</dbReference>
<dbReference type="Proteomes" id="UP000886808">
    <property type="component" value="Unassembled WGS sequence"/>
</dbReference>
<dbReference type="AlphaFoldDB" id="A0A9D1PH84"/>
<name>A0A9D1PH84_9FIRM</name>
<dbReference type="Pfam" id="PF04055">
    <property type="entry name" value="Radical_SAM"/>
    <property type="match status" value="1"/>
</dbReference>
<keyword evidence="5" id="KW-0411">Iron-sulfur</keyword>
<dbReference type="SMART" id="SM00729">
    <property type="entry name" value="Elp3"/>
    <property type="match status" value="1"/>
</dbReference>
<sequence length="602" mass="69226">MNYCIIMPRLARDNNASYAFPVGIAYVSSSLKATKRNVITYNLNYKDGTTEELLRNLIQEHDIDVIASGGLTFQYPELREIFELSKKIKPDITTWVGGGIITASPIPAMEALEYADYGMIGEGEITICELAEAMEGKRTFESVDGLIYRKLDTNEWHITNPRQEIQDLDSIPFPDYEGFEYEKLLDKANFELSGEDCGMVSFSRSCPFNCTFCFHPSGSKYRKRSLKSILEEIDYLIEKYNIKSLYISDELFALRAEDFDAFCTAMIERKLDYMISLRVDMVNQDMIYKLKESGCRYVGFGLESADNTILQSMRKHITVEQIEIALEMCRKANLHTQGNFIFGDEAETVETYKNTLSWWKKHPEYTIKLGYITVYPGSILYKNAVKKGIIKDEVEFIRQGCPQINVSKLTEEEYRKMMLEISIAINKGVDKLTDAQIEYSRSGLANIHASCPHCGHKNVWNDREVFRPISKMTCENCKSLIDAYAVEYIDKKVFEKNFKKISSYRTGMWGIINPVEALYEYMPEAWKENFYLIDSANKKQGLELHGKTIYSPNIVEEKQLELIIITFTSVSSASIYQMINEKYPSVKRILFIGDFLDPNLSL</sequence>
<dbReference type="PROSITE" id="PS51918">
    <property type="entry name" value="RADICAL_SAM"/>
    <property type="match status" value="1"/>
</dbReference>
<evidence type="ECO:0000256" key="1">
    <source>
        <dbReference type="ARBA" id="ARBA00001966"/>
    </source>
</evidence>
<evidence type="ECO:0000313" key="9">
    <source>
        <dbReference type="Proteomes" id="UP000886808"/>
    </source>
</evidence>
<dbReference type="EMBL" id="DXIE01000018">
    <property type="protein sequence ID" value="HIV61735.1"/>
    <property type="molecule type" value="Genomic_DNA"/>
</dbReference>
<dbReference type="CDD" id="cd01335">
    <property type="entry name" value="Radical_SAM"/>
    <property type="match status" value="1"/>
</dbReference>
<gene>
    <name evidence="8" type="ORF">H9746_02645</name>
</gene>
<accession>A0A9D1PH84</accession>
<dbReference type="SUPFAM" id="SSF102114">
    <property type="entry name" value="Radical SAM enzymes"/>
    <property type="match status" value="1"/>
</dbReference>
<dbReference type="GO" id="GO:0051539">
    <property type="term" value="F:4 iron, 4 sulfur cluster binding"/>
    <property type="evidence" value="ECO:0007669"/>
    <property type="project" value="UniProtKB-KW"/>
</dbReference>
<evidence type="ECO:0000259" key="6">
    <source>
        <dbReference type="PROSITE" id="PS51332"/>
    </source>
</evidence>
<comment type="cofactor">
    <cofactor evidence="1">
        <name>[4Fe-4S] cluster</name>
        <dbReference type="ChEBI" id="CHEBI:49883"/>
    </cofactor>
</comment>
<dbReference type="InterPro" id="IPR051198">
    <property type="entry name" value="BchE-like"/>
</dbReference>
<dbReference type="SFLD" id="SFLDS00029">
    <property type="entry name" value="Radical_SAM"/>
    <property type="match status" value="1"/>
</dbReference>
<keyword evidence="3" id="KW-0479">Metal-binding</keyword>
<dbReference type="GO" id="GO:0005829">
    <property type="term" value="C:cytosol"/>
    <property type="evidence" value="ECO:0007669"/>
    <property type="project" value="TreeGrafter"/>
</dbReference>
<dbReference type="CDD" id="cd02068">
    <property type="entry name" value="radical_SAM_B12_BD"/>
    <property type="match status" value="1"/>
</dbReference>
<dbReference type="SFLD" id="SFLDG01082">
    <property type="entry name" value="B12-binding_domain_containing"/>
    <property type="match status" value="1"/>
</dbReference>
<dbReference type="InterPro" id="IPR006158">
    <property type="entry name" value="Cobalamin-bd"/>
</dbReference>
<dbReference type="GO" id="GO:0031419">
    <property type="term" value="F:cobalamin binding"/>
    <property type="evidence" value="ECO:0007669"/>
    <property type="project" value="InterPro"/>
</dbReference>
<dbReference type="GO" id="GO:0003824">
    <property type="term" value="F:catalytic activity"/>
    <property type="evidence" value="ECO:0007669"/>
    <property type="project" value="InterPro"/>
</dbReference>
<protein>
    <submittedName>
        <fullName evidence="8">B12-binding domain-containing radical SAM protein</fullName>
    </submittedName>
</protein>
<dbReference type="SUPFAM" id="SSF52242">
    <property type="entry name" value="Cobalamin (vitamin B12)-binding domain"/>
    <property type="match status" value="1"/>
</dbReference>
<proteinExistence type="predicted"/>
<comment type="caution">
    <text evidence="8">The sequence shown here is derived from an EMBL/GenBank/DDBJ whole genome shotgun (WGS) entry which is preliminary data.</text>
</comment>
<dbReference type="InterPro" id="IPR034466">
    <property type="entry name" value="Methyltransferase_Class_B"/>
</dbReference>
<evidence type="ECO:0000256" key="3">
    <source>
        <dbReference type="ARBA" id="ARBA00022723"/>
    </source>
</evidence>
<dbReference type="InterPro" id="IPR036724">
    <property type="entry name" value="Cobalamin-bd_sf"/>
</dbReference>
<keyword evidence="2" id="KW-0949">S-adenosyl-L-methionine</keyword>
<dbReference type="InterPro" id="IPR007197">
    <property type="entry name" value="rSAM"/>
</dbReference>
<evidence type="ECO:0000256" key="5">
    <source>
        <dbReference type="ARBA" id="ARBA00023014"/>
    </source>
</evidence>
<dbReference type="PROSITE" id="PS51332">
    <property type="entry name" value="B12_BINDING"/>
    <property type="match status" value="1"/>
</dbReference>
<feature type="domain" description="B12-binding" evidence="6">
    <location>
        <begin position="2"/>
        <end position="141"/>
    </location>
</feature>